<dbReference type="GO" id="GO:0046872">
    <property type="term" value="F:metal ion binding"/>
    <property type="evidence" value="ECO:0007669"/>
    <property type="project" value="UniProtKB-KW"/>
</dbReference>
<evidence type="ECO:0000313" key="4">
    <source>
        <dbReference type="EMBL" id="OAF68386.1"/>
    </source>
</evidence>
<evidence type="ECO:0000256" key="3">
    <source>
        <dbReference type="PIRSR" id="PIRSR000915-3"/>
    </source>
</evidence>
<comment type="caution">
    <text evidence="4">The sequence shown here is derived from an EMBL/GenBank/DDBJ whole genome shotgun (WGS) entry which is preliminary data.</text>
</comment>
<evidence type="ECO:0000256" key="2">
    <source>
        <dbReference type="PIRSR" id="PIRSR000915-2"/>
    </source>
</evidence>
<sequence>MVRNHLITSLEIFKSSGLTDIPKTTRCNILKTVGVLWRADSCLEGVPELFQKLKNEKKNVFIISNNATKDIQKYVVKCNKMNITIDKNYIISSGFITRKYLLSNLKLKDKVYVIGSEFFMQSIQSDGFDVINIIDENPLPDESYYVEGKYAIDASSVFAVIISLDLALTYKKIATACYIIKNNANCLYIVTNTDTSFPMSNGNDLPGAGSLFASIKENINICGDKPYIEIGKPYTHMFEYVYEQFNLKNSRVLMVGDRLETDILFANNCKIDSLLVLTGITNETNYDSILKKYKDKQKDIKPTYILKSLVKTEKKNILNL</sequence>
<dbReference type="Proteomes" id="UP000078046">
    <property type="component" value="Unassembled WGS sequence"/>
</dbReference>
<feature type="binding site" evidence="2">
    <location>
        <position position="232"/>
    </location>
    <ligand>
        <name>substrate</name>
    </ligand>
</feature>
<protein>
    <recommendedName>
        <fullName evidence="6">4-nitrophenylphosphatase</fullName>
    </recommendedName>
</protein>
<organism evidence="4 5">
    <name type="scientific">Intoshia linei</name>
    <dbReference type="NCBI Taxonomy" id="1819745"/>
    <lineage>
        <taxon>Eukaryota</taxon>
        <taxon>Metazoa</taxon>
        <taxon>Spiralia</taxon>
        <taxon>Lophotrochozoa</taxon>
        <taxon>Mesozoa</taxon>
        <taxon>Orthonectida</taxon>
        <taxon>Rhopaluridae</taxon>
        <taxon>Intoshia</taxon>
    </lineage>
</organism>
<feature type="binding site" evidence="3">
    <location>
        <position position="257"/>
    </location>
    <ligand>
        <name>Mg(2+)</name>
        <dbReference type="ChEBI" id="CHEBI:18420"/>
    </ligand>
</feature>
<evidence type="ECO:0000256" key="1">
    <source>
        <dbReference type="PIRNR" id="PIRNR000915"/>
    </source>
</evidence>
<reference evidence="4 5" key="1">
    <citation type="submission" date="2016-04" db="EMBL/GenBank/DDBJ databases">
        <title>The genome of Intoshia linei affirms orthonectids as highly simplified spiralians.</title>
        <authorList>
            <person name="Mikhailov K.V."/>
            <person name="Slusarev G.S."/>
            <person name="Nikitin M.A."/>
            <person name="Logacheva M.D."/>
            <person name="Penin A."/>
            <person name="Aleoshin V."/>
            <person name="Panchin Y.V."/>
        </authorList>
    </citation>
    <scope>NUCLEOTIDE SEQUENCE [LARGE SCALE GENOMIC DNA]</scope>
    <source>
        <strain evidence="4">Intl2013</strain>
        <tissue evidence="4">Whole animal</tissue>
    </source>
</reference>
<dbReference type="GO" id="GO:0016791">
    <property type="term" value="F:phosphatase activity"/>
    <property type="evidence" value="ECO:0007669"/>
    <property type="project" value="TreeGrafter"/>
</dbReference>
<evidence type="ECO:0000313" key="5">
    <source>
        <dbReference type="Proteomes" id="UP000078046"/>
    </source>
</evidence>
<dbReference type="InterPro" id="IPR036412">
    <property type="entry name" value="HAD-like_sf"/>
</dbReference>
<dbReference type="PANTHER" id="PTHR19288">
    <property type="entry name" value="4-NITROPHENYLPHOSPHATASE-RELATED"/>
    <property type="match status" value="1"/>
</dbReference>
<keyword evidence="5" id="KW-1185">Reference proteome</keyword>
<dbReference type="PANTHER" id="PTHR19288:SF93">
    <property type="entry name" value="FI11325P-RELATED"/>
    <property type="match status" value="1"/>
</dbReference>
<dbReference type="Pfam" id="PF13344">
    <property type="entry name" value="Hydrolase_6"/>
    <property type="match status" value="1"/>
</dbReference>
<dbReference type="AlphaFoldDB" id="A0A177B2C6"/>
<dbReference type="EMBL" id="LWCA01000455">
    <property type="protein sequence ID" value="OAF68386.1"/>
    <property type="molecule type" value="Genomic_DNA"/>
</dbReference>
<keyword evidence="3" id="KW-0479">Metal-binding</keyword>
<dbReference type="SUPFAM" id="SSF56784">
    <property type="entry name" value="HAD-like"/>
    <property type="match status" value="1"/>
</dbReference>
<dbReference type="OrthoDB" id="413953at2759"/>
<keyword evidence="1" id="KW-0378">Hydrolase</keyword>
<dbReference type="GO" id="GO:0005737">
    <property type="term" value="C:cytoplasm"/>
    <property type="evidence" value="ECO:0007669"/>
    <property type="project" value="TreeGrafter"/>
</dbReference>
<feature type="binding site" evidence="2">
    <location>
        <begin position="64"/>
        <end position="66"/>
    </location>
    <ligand>
        <name>substrate</name>
    </ligand>
</feature>
<dbReference type="NCBIfam" id="TIGR01460">
    <property type="entry name" value="HAD-SF-IIA"/>
    <property type="match status" value="1"/>
</dbReference>
<dbReference type="InterPro" id="IPR006357">
    <property type="entry name" value="HAD-SF_hydro_IIA"/>
</dbReference>
<dbReference type="Pfam" id="PF13242">
    <property type="entry name" value="Hydrolase_like"/>
    <property type="match status" value="1"/>
</dbReference>
<keyword evidence="3" id="KW-0460">Magnesium</keyword>
<comment type="cofactor">
    <cofactor evidence="3">
        <name>Mg(2+)</name>
        <dbReference type="ChEBI" id="CHEBI:18420"/>
    </cofactor>
    <text evidence="3">Divalent metal ions. Mg(2+) is the most effective.</text>
</comment>
<evidence type="ECO:0008006" key="6">
    <source>
        <dbReference type="Google" id="ProtNLM"/>
    </source>
</evidence>
<dbReference type="Gene3D" id="3.40.50.1000">
    <property type="entry name" value="HAD superfamily/HAD-like"/>
    <property type="match status" value="2"/>
</dbReference>
<proteinExistence type="inferred from homology"/>
<dbReference type="InterPro" id="IPR023214">
    <property type="entry name" value="HAD_sf"/>
</dbReference>
<gene>
    <name evidence="4" type="ORF">A3Q56_03863</name>
</gene>
<dbReference type="PIRSF" id="PIRSF000915">
    <property type="entry name" value="PGP-type_phosphatase"/>
    <property type="match status" value="1"/>
</dbReference>
<comment type="similarity">
    <text evidence="1">Belongs to the HAD-like hydrolase superfamily.</text>
</comment>
<accession>A0A177B2C6</accession>
<name>A0A177B2C6_9BILA</name>